<evidence type="ECO:0000256" key="9">
    <source>
        <dbReference type="SAM" id="Phobius"/>
    </source>
</evidence>
<dbReference type="CDD" id="cd00082">
    <property type="entry name" value="HisKA"/>
    <property type="match status" value="1"/>
</dbReference>
<feature type="transmembrane region" description="Helical" evidence="9">
    <location>
        <begin position="27"/>
        <end position="46"/>
    </location>
</feature>
<accession>A0A813ICM1</accession>
<evidence type="ECO:0000256" key="7">
    <source>
        <dbReference type="PROSITE-ProRule" id="PRU00176"/>
    </source>
</evidence>
<dbReference type="CDD" id="cd00130">
    <property type="entry name" value="PAS"/>
    <property type="match status" value="1"/>
</dbReference>
<dbReference type="NCBIfam" id="TIGR00229">
    <property type="entry name" value="sensory_box"/>
    <property type="match status" value="1"/>
</dbReference>
<feature type="transmembrane region" description="Helical" evidence="9">
    <location>
        <begin position="212"/>
        <end position="234"/>
    </location>
</feature>
<dbReference type="PANTHER" id="PTHR43047:SF72">
    <property type="entry name" value="OSMOSENSING HISTIDINE PROTEIN KINASE SLN1"/>
    <property type="match status" value="1"/>
</dbReference>
<name>A0A813ICM1_POLGL</name>
<dbReference type="SUPFAM" id="SSF81321">
    <property type="entry name" value="Family A G protein-coupled receptor-like"/>
    <property type="match status" value="1"/>
</dbReference>
<dbReference type="SMART" id="SM00388">
    <property type="entry name" value="HisKA"/>
    <property type="match status" value="1"/>
</dbReference>
<keyword evidence="9" id="KW-0812">Transmembrane</keyword>
<gene>
    <name evidence="15" type="ORF">PGLA2088_LOCUS5934</name>
</gene>
<dbReference type="InterPro" id="IPR001789">
    <property type="entry name" value="Sig_transdc_resp-reg_receiver"/>
</dbReference>
<dbReference type="PROSITE" id="PS51471">
    <property type="entry name" value="FE2OG_OXY"/>
    <property type="match status" value="1"/>
</dbReference>
<dbReference type="PROSITE" id="PS50110">
    <property type="entry name" value="RESPONSE_REGULATORY"/>
    <property type="match status" value="1"/>
</dbReference>
<dbReference type="PROSITE" id="PS50112">
    <property type="entry name" value="PAS"/>
    <property type="match status" value="1"/>
</dbReference>
<dbReference type="SMART" id="SM00387">
    <property type="entry name" value="HATPase_c"/>
    <property type="match status" value="1"/>
</dbReference>
<dbReference type="InterPro" id="IPR005123">
    <property type="entry name" value="Oxoglu/Fe-dep_dioxygenase_dom"/>
</dbReference>
<dbReference type="InterPro" id="IPR003594">
    <property type="entry name" value="HATPase_dom"/>
</dbReference>
<comment type="caution">
    <text evidence="15">The sequence shown here is derived from an EMBL/GenBank/DDBJ whole genome shotgun (WGS) entry which is preliminary data.</text>
</comment>
<dbReference type="Pfam" id="PF02518">
    <property type="entry name" value="HATPase_c"/>
    <property type="match status" value="1"/>
</dbReference>
<organism evidence="15 16">
    <name type="scientific">Polarella glacialis</name>
    <name type="common">Dinoflagellate</name>
    <dbReference type="NCBI Taxonomy" id="89957"/>
    <lineage>
        <taxon>Eukaryota</taxon>
        <taxon>Sar</taxon>
        <taxon>Alveolata</taxon>
        <taxon>Dinophyceae</taxon>
        <taxon>Suessiales</taxon>
        <taxon>Suessiaceae</taxon>
        <taxon>Polarella</taxon>
    </lineage>
</organism>
<dbReference type="Gene3D" id="2.60.120.590">
    <property type="entry name" value="Alpha-ketoglutarate-dependent dioxygenase AlkB-like"/>
    <property type="match status" value="1"/>
</dbReference>
<comment type="catalytic activity">
    <reaction evidence="1">
        <text>ATP + protein L-histidine = ADP + protein N-phospho-L-histidine.</text>
        <dbReference type="EC" id="2.7.13.3"/>
    </reaction>
</comment>
<dbReference type="Pfam" id="PF00989">
    <property type="entry name" value="PAS"/>
    <property type="match status" value="1"/>
</dbReference>
<evidence type="ECO:0000259" key="10">
    <source>
        <dbReference type="PROSITE" id="PS50102"/>
    </source>
</evidence>
<dbReference type="GO" id="GO:0000155">
    <property type="term" value="F:phosphorelay sensor kinase activity"/>
    <property type="evidence" value="ECO:0007669"/>
    <property type="project" value="InterPro"/>
</dbReference>
<dbReference type="EC" id="2.7.13.3" evidence="3"/>
<dbReference type="InterPro" id="IPR003661">
    <property type="entry name" value="HisK_dim/P_dom"/>
</dbReference>
<proteinExistence type="inferred from homology"/>
<dbReference type="InterPro" id="IPR037151">
    <property type="entry name" value="AlkB-like_sf"/>
</dbReference>
<dbReference type="Gene3D" id="3.30.565.10">
    <property type="entry name" value="Histidine kinase-like ATPase, C-terminal domain"/>
    <property type="match status" value="1"/>
</dbReference>
<evidence type="ECO:0000256" key="1">
    <source>
        <dbReference type="ARBA" id="ARBA00000085"/>
    </source>
</evidence>
<dbReference type="Proteomes" id="UP000626109">
    <property type="component" value="Unassembled WGS sequence"/>
</dbReference>
<keyword evidence="4" id="KW-0808">Transferase</keyword>
<dbReference type="InterPro" id="IPR036097">
    <property type="entry name" value="HisK_dim/P_sf"/>
</dbReference>
<keyword evidence="9" id="KW-1133">Transmembrane helix</keyword>
<feature type="domain" description="Fe2OG dioxygenase" evidence="14">
    <location>
        <begin position="1198"/>
        <end position="1307"/>
    </location>
</feature>
<dbReference type="SUPFAM" id="SSF52172">
    <property type="entry name" value="CheY-like"/>
    <property type="match status" value="1"/>
</dbReference>
<dbReference type="Gene3D" id="1.20.1070.10">
    <property type="entry name" value="Rhodopsin 7-helix transmembrane proteins"/>
    <property type="match status" value="1"/>
</dbReference>
<evidence type="ECO:0000259" key="12">
    <source>
        <dbReference type="PROSITE" id="PS50110"/>
    </source>
</evidence>
<evidence type="ECO:0000256" key="5">
    <source>
        <dbReference type="ARBA" id="ARBA00022777"/>
    </source>
</evidence>
<dbReference type="InterPro" id="IPR035979">
    <property type="entry name" value="RBD_domain_sf"/>
</dbReference>
<feature type="region of interest" description="Disordered" evidence="8">
    <location>
        <begin position="804"/>
        <end position="829"/>
    </location>
</feature>
<protein>
    <recommendedName>
        <fullName evidence="3">histidine kinase</fullName>
        <ecNumber evidence="3">2.7.13.3</ecNumber>
    </recommendedName>
</protein>
<dbReference type="Pfam" id="PF00072">
    <property type="entry name" value="Response_reg"/>
    <property type="match status" value="1"/>
</dbReference>
<evidence type="ECO:0000313" key="16">
    <source>
        <dbReference type="Proteomes" id="UP000626109"/>
    </source>
</evidence>
<evidence type="ECO:0000259" key="14">
    <source>
        <dbReference type="PROSITE" id="PS51471"/>
    </source>
</evidence>
<feature type="domain" description="PAS" evidence="13">
    <location>
        <begin position="317"/>
        <end position="370"/>
    </location>
</feature>
<dbReference type="InterPro" id="IPR005467">
    <property type="entry name" value="His_kinase_dom"/>
</dbReference>
<dbReference type="PROSITE" id="PS50102">
    <property type="entry name" value="RRM"/>
    <property type="match status" value="1"/>
</dbReference>
<dbReference type="InterPro" id="IPR035965">
    <property type="entry name" value="PAS-like_dom_sf"/>
</dbReference>
<dbReference type="GO" id="GO:0006355">
    <property type="term" value="P:regulation of DNA-templated transcription"/>
    <property type="evidence" value="ECO:0007669"/>
    <property type="project" value="InterPro"/>
</dbReference>
<evidence type="ECO:0000256" key="6">
    <source>
        <dbReference type="PROSITE-ProRule" id="PRU00169"/>
    </source>
</evidence>
<dbReference type="GO" id="GO:0003723">
    <property type="term" value="F:RNA binding"/>
    <property type="evidence" value="ECO:0007669"/>
    <property type="project" value="UniProtKB-UniRule"/>
</dbReference>
<dbReference type="InterPro" id="IPR012677">
    <property type="entry name" value="Nucleotide-bd_a/b_plait_sf"/>
</dbReference>
<dbReference type="InterPro" id="IPR011006">
    <property type="entry name" value="CheY-like_superfamily"/>
</dbReference>
<reference evidence="15" key="1">
    <citation type="submission" date="2021-02" db="EMBL/GenBank/DDBJ databases">
        <authorList>
            <person name="Dougan E. K."/>
            <person name="Rhodes N."/>
            <person name="Thang M."/>
            <person name="Chan C."/>
        </authorList>
    </citation>
    <scope>NUCLEOTIDE SEQUENCE</scope>
</reference>
<keyword evidence="7" id="KW-0694">RNA-binding</keyword>
<dbReference type="PANTHER" id="PTHR43047">
    <property type="entry name" value="TWO-COMPONENT HISTIDINE PROTEIN KINASE"/>
    <property type="match status" value="1"/>
</dbReference>
<dbReference type="Gene3D" id="3.30.450.20">
    <property type="entry name" value="PAS domain"/>
    <property type="match status" value="1"/>
</dbReference>
<evidence type="ECO:0000256" key="8">
    <source>
        <dbReference type="SAM" id="MobiDB-lite"/>
    </source>
</evidence>
<feature type="domain" description="RRM" evidence="10">
    <location>
        <begin position="1003"/>
        <end position="1073"/>
    </location>
</feature>
<keyword evidence="5" id="KW-0418">Kinase</keyword>
<dbReference type="Pfam" id="PF00512">
    <property type="entry name" value="HisKA"/>
    <property type="match status" value="1"/>
</dbReference>
<dbReference type="InterPro" id="IPR027450">
    <property type="entry name" value="AlkB-like"/>
</dbReference>
<evidence type="ECO:0000259" key="11">
    <source>
        <dbReference type="PROSITE" id="PS50109"/>
    </source>
</evidence>
<evidence type="ECO:0000259" key="13">
    <source>
        <dbReference type="PROSITE" id="PS50112"/>
    </source>
</evidence>
<dbReference type="SUPFAM" id="SSF47384">
    <property type="entry name" value="Homodimeric domain of signal transducing histidine kinase"/>
    <property type="match status" value="1"/>
</dbReference>
<feature type="modified residue" description="4-aspartylphosphate" evidence="6">
    <location>
        <position position="741"/>
    </location>
</feature>
<feature type="transmembrane region" description="Helical" evidence="9">
    <location>
        <begin position="154"/>
        <end position="173"/>
    </location>
</feature>
<dbReference type="SUPFAM" id="SSF51197">
    <property type="entry name" value="Clavaminate synthase-like"/>
    <property type="match status" value="1"/>
</dbReference>
<evidence type="ECO:0000313" key="15">
    <source>
        <dbReference type="EMBL" id="CAE8647727.1"/>
    </source>
</evidence>
<keyword evidence="9" id="KW-0472">Membrane</keyword>
<evidence type="ECO:0000256" key="4">
    <source>
        <dbReference type="ARBA" id="ARBA00022679"/>
    </source>
</evidence>
<comment type="similarity">
    <text evidence="2">Belongs to the alkB family.</text>
</comment>
<dbReference type="Pfam" id="PF13532">
    <property type="entry name" value="2OG-FeII_Oxy_2"/>
    <property type="match status" value="1"/>
</dbReference>
<keyword evidence="6" id="KW-0597">Phosphoprotein</keyword>
<evidence type="ECO:0000256" key="2">
    <source>
        <dbReference type="ARBA" id="ARBA00007879"/>
    </source>
</evidence>
<dbReference type="SUPFAM" id="SSF54928">
    <property type="entry name" value="RNA-binding domain, RBD"/>
    <property type="match status" value="1"/>
</dbReference>
<dbReference type="GO" id="GO:0005886">
    <property type="term" value="C:plasma membrane"/>
    <property type="evidence" value="ECO:0007669"/>
    <property type="project" value="TreeGrafter"/>
</dbReference>
<dbReference type="Gene3D" id="3.30.70.330">
    <property type="match status" value="1"/>
</dbReference>
<dbReference type="InterPro" id="IPR000504">
    <property type="entry name" value="RRM_dom"/>
</dbReference>
<feature type="transmembrane region" description="Helical" evidence="9">
    <location>
        <begin position="185"/>
        <end position="205"/>
    </location>
</feature>
<sequence length="1307" mass="143478">MDGMKIFTSDDGSDDVPTHACLCPRSAWLCHFCFLLLVIACIYNLTFCGLAPRVHIVDPTIPPHCGMAVLLVLSAFFTEICFAVASRATKKFVHASCHEYMSNHGIGDVLLTMTEYTLKCITGICLWSFKGGIMHASPSVYEGGSPRTVHFGRFVSWSISIPVILLLCNRMFLAPCGFKVILMRSLPGILCASIYPLAAFVMAITENVAARWVLFFLVLLSFASISMDQVFIALECKKVSLFHAKFGILAYQIISFAVIAIVFVLGRFGVISVFAEQVFYAYADAGMMLFLGAMFAMLRHFEDVQSINHWWDESMHAKNDFENLIREASVPTFAMDAAGCLTSWNEPMAKLTGMPVKEAIGQPFMQLLCPGGQNEEDFRTAWQSIIGASTPRATGVLELFVRCRSTASDKATLLVNLVPRLSKEGRLEAVVAIGQDISEISLLKAVEEKKNQLMGVVSHELRSPLHGMIGLTRMMAEKASAAGMVRQLNMVQGCAVRLLDLVTNVMELSEGQQMHEAKVKKGKVRLPVNWLDLAEEVVVMTTMAVDKANKPLVNPAVHILNNVSMLDQVPIVLGDPYKCTQLLYNLVTNACKFTKAGSVTIQAELSDDKSRMEIQVVDTGCGIHEAAQKRIFIPFDQVVKTIADLHEAQIRVESNVGQGSNFGVSFACEQECFPKKAASDAFLSHEVAQGQQMTVDDDQVNQELIKQALGPDYEIALCMDGQEALDYLRVRKEMRGLSGFDVCQDKAVQSNSGKLPIIMVSVSAKQPGAMAVESVARGTDFIAKPFDMGALQRKVKISMTIKNQIANGPQTPPEAASLRSQKGREGTAPETRLHELDAQLQASEKEKRALVAASKRDKDKLHQAELELTLLTRKLAIYSQIDKEKYIAVTSESVLCATPLIGVASVPRRRKVVFATAGAPSSRYFEGISAAQEVEEASKVCVYSDPPKTDTLGTRFSLAKHGLQPGLFVLGLFKLGSGKLHRKRSLLLALKQEDASWEVERSKVLFVGGVPAELSSEDVVSHMGQYGDVALVKRCKGYLYIKFSAPAVAEQVLGLEHSVGGHPLSLQLPQATKKVWHCQIDPAAPPVRVRRLEEGVLLVQNMLSAEKQLELLELVLGLGRGNSGGFYQPSFDESHKLQLQMFCMGRHWDCWNRCYRSSRTDHDQLPVLELPHSLVELVMGILADVKQKCRQQVLPDMRPDIGIVNFYAAAGSLGLHQDRDESAESISNGIPVVSISLGSHAVFAYRLGDEGATKVVTLRSGDIFIFGGPARLLHHGVVKIIPGTTPKSLRGVMADMEGRINLTFRQL</sequence>
<feature type="transmembrane region" description="Helical" evidence="9">
    <location>
        <begin position="278"/>
        <end position="298"/>
    </location>
</feature>
<evidence type="ECO:0000256" key="3">
    <source>
        <dbReference type="ARBA" id="ARBA00012438"/>
    </source>
</evidence>
<dbReference type="InterPro" id="IPR013767">
    <property type="entry name" value="PAS_fold"/>
</dbReference>
<dbReference type="Gene3D" id="1.10.287.130">
    <property type="match status" value="1"/>
</dbReference>
<feature type="transmembrane region" description="Helical" evidence="9">
    <location>
        <begin position="246"/>
        <end position="266"/>
    </location>
</feature>
<dbReference type="GO" id="GO:0009927">
    <property type="term" value="F:histidine phosphotransfer kinase activity"/>
    <property type="evidence" value="ECO:0007669"/>
    <property type="project" value="TreeGrafter"/>
</dbReference>
<dbReference type="PROSITE" id="PS50109">
    <property type="entry name" value="HIS_KIN"/>
    <property type="match status" value="1"/>
</dbReference>
<dbReference type="SMART" id="SM00448">
    <property type="entry name" value="REC"/>
    <property type="match status" value="1"/>
</dbReference>
<feature type="domain" description="Response regulatory" evidence="12">
    <location>
        <begin position="691"/>
        <end position="799"/>
    </location>
</feature>
<dbReference type="SMART" id="SM00360">
    <property type="entry name" value="RRM"/>
    <property type="match status" value="1"/>
</dbReference>
<feature type="transmembrane region" description="Helical" evidence="9">
    <location>
        <begin position="66"/>
        <end position="85"/>
    </location>
</feature>
<dbReference type="Gene3D" id="3.40.50.2300">
    <property type="match status" value="1"/>
</dbReference>
<dbReference type="InterPro" id="IPR000014">
    <property type="entry name" value="PAS"/>
</dbReference>
<dbReference type="SUPFAM" id="SSF55785">
    <property type="entry name" value="PYP-like sensor domain (PAS domain)"/>
    <property type="match status" value="1"/>
</dbReference>
<feature type="domain" description="Histidine kinase" evidence="11">
    <location>
        <begin position="456"/>
        <end position="670"/>
    </location>
</feature>
<dbReference type="EMBL" id="CAJNNW010005815">
    <property type="protein sequence ID" value="CAE8647727.1"/>
    <property type="molecule type" value="Genomic_DNA"/>
</dbReference>
<dbReference type="SMART" id="SM00091">
    <property type="entry name" value="PAS"/>
    <property type="match status" value="1"/>
</dbReference>
<dbReference type="InterPro" id="IPR036890">
    <property type="entry name" value="HATPase_C_sf"/>
</dbReference>
<dbReference type="SUPFAM" id="SSF55874">
    <property type="entry name" value="ATPase domain of HSP90 chaperone/DNA topoisomerase II/histidine kinase"/>
    <property type="match status" value="1"/>
</dbReference>